<dbReference type="Gene3D" id="1.10.3370.10">
    <property type="entry name" value="SecY subunit domain"/>
    <property type="match status" value="1"/>
</dbReference>
<comment type="similarity">
    <text evidence="2">Belongs to the SecY/SEC61-alpha family.</text>
</comment>
<dbReference type="InterPro" id="IPR026593">
    <property type="entry name" value="SecY"/>
</dbReference>
<evidence type="ECO:0000256" key="7">
    <source>
        <dbReference type="ARBA" id="ARBA00023010"/>
    </source>
</evidence>
<evidence type="ECO:0000256" key="6">
    <source>
        <dbReference type="ARBA" id="ARBA00022989"/>
    </source>
</evidence>
<dbReference type="HAMAP" id="MF_01465">
    <property type="entry name" value="SecY"/>
    <property type="match status" value="1"/>
</dbReference>
<feature type="transmembrane region" description="Helical" evidence="10">
    <location>
        <begin position="399"/>
        <end position="419"/>
    </location>
</feature>
<evidence type="ECO:0000256" key="3">
    <source>
        <dbReference type="ARBA" id="ARBA00022448"/>
    </source>
</evidence>
<dbReference type="PIRSF" id="PIRSF004557">
    <property type="entry name" value="SecY"/>
    <property type="match status" value="1"/>
</dbReference>
<evidence type="ECO:0000256" key="5">
    <source>
        <dbReference type="ARBA" id="ARBA00022927"/>
    </source>
</evidence>
<keyword evidence="3" id="KW-0813">Transport</keyword>
<name>A0A381QL58_9ZZZZ</name>
<dbReference type="InterPro" id="IPR030659">
    <property type="entry name" value="SecY_CS"/>
</dbReference>
<proteinExistence type="inferred from homology"/>
<dbReference type="SUPFAM" id="SSF103491">
    <property type="entry name" value="Preprotein translocase SecY subunit"/>
    <property type="match status" value="1"/>
</dbReference>
<gene>
    <name evidence="11" type="ORF">METZ01_LOCUS32950</name>
</gene>
<dbReference type="InterPro" id="IPR023201">
    <property type="entry name" value="SecY_dom_sf"/>
</dbReference>
<reference evidence="11" key="1">
    <citation type="submission" date="2018-05" db="EMBL/GenBank/DDBJ databases">
        <authorList>
            <person name="Lanie J.A."/>
            <person name="Ng W.-L."/>
            <person name="Kazmierczak K.M."/>
            <person name="Andrzejewski T.M."/>
            <person name="Davidsen T.M."/>
            <person name="Wayne K.J."/>
            <person name="Tettelin H."/>
            <person name="Glass J.I."/>
            <person name="Rusch D."/>
            <person name="Podicherti R."/>
            <person name="Tsui H.-C.T."/>
            <person name="Winkler M.E."/>
        </authorList>
    </citation>
    <scope>NUCLEOTIDE SEQUENCE</scope>
</reference>
<feature type="transmembrane region" description="Helical" evidence="10">
    <location>
        <begin position="364"/>
        <end position="387"/>
    </location>
</feature>
<dbReference type="Pfam" id="PF00344">
    <property type="entry name" value="SecY"/>
    <property type="match status" value="1"/>
</dbReference>
<evidence type="ECO:0000256" key="10">
    <source>
        <dbReference type="SAM" id="Phobius"/>
    </source>
</evidence>
<dbReference type="InterPro" id="IPR002208">
    <property type="entry name" value="SecY/SEC61-alpha"/>
</dbReference>
<protein>
    <recommendedName>
        <fullName evidence="9">Protein translocase subunit SecY</fullName>
    </recommendedName>
</protein>
<dbReference type="GO" id="GO:0016020">
    <property type="term" value="C:membrane"/>
    <property type="evidence" value="ECO:0007669"/>
    <property type="project" value="UniProtKB-SubCell"/>
</dbReference>
<dbReference type="AlphaFoldDB" id="A0A381QL58"/>
<accession>A0A381QL58</accession>
<feature type="transmembrane region" description="Helical" evidence="10">
    <location>
        <begin position="111"/>
        <end position="130"/>
    </location>
</feature>
<keyword evidence="5" id="KW-0653">Protein transport</keyword>
<dbReference type="PRINTS" id="PR00303">
    <property type="entry name" value="SECYTRNLCASE"/>
</dbReference>
<feature type="transmembrane region" description="Helical" evidence="10">
    <location>
        <begin position="307"/>
        <end position="328"/>
    </location>
</feature>
<evidence type="ECO:0000256" key="9">
    <source>
        <dbReference type="ARBA" id="ARBA00039733"/>
    </source>
</evidence>
<evidence type="ECO:0000256" key="4">
    <source>
        <dbReference type="ARBA" id="ARBA00022692"/>
    </source>
</evidence>
<evidence type="ECO:0000256" key="1">
    <source>
        <dbReference type="ARBA" id="ARBA00004141"/>
    </source>
</evidence>
<evidence type="ECO:0000256" key="8">
    <source>
        <dbReference type="ARBA" id="ARBA00023136"/>
    </source>
</evidence>
<feature type="transmembrane region" description="Helical" evidence="10">
    <location>
        <begin position="184"/>
        <end position="204"/>
    </location>
</feature>
<keyword evidence="4 10" id="KW-0812">Transmembrane</keyword>
<dbReference type="EMBL" id="UINC01001414">
    <property type="protein sequence ID" value="SUZ80096.1"/>
    <property type="molecule type" value="Genomic_DNA"/>
</dbReference>
<dbReference type="FunFam" id="1.10.3370.10:FF:000001">
    <property type="entry name" value="Preprotein translocase subunit SecY"/>
    <property type="match status" value="1"/>
</dbReference>
<feature type="transmembrane region" description="Helical" evidence="10">
    <location>
        <begin position="210"/>
        <end position="230"/>
    </location>
</feature>
<comment type="subcellular location">
    <subcellularLocation>
        <location evidence="1">Membrane</location>
        <topology evidence="1">Multi-pass membrane protein</topology>
    </subcellularLocation>
</comment>
<evidence type="ECO:0000313" key="11">
    <source>
        <dbReference type="EMBL" id="SUZ80096.1"/>
    </source>
</evidence>
<organism evidence="11">
    <name type="scientific">marine metagenome</name>
    <dbReference type="NCBI Taxonomy" id="408172"/>
    <lineage>
        <taxon>unclassified sequences</taxon>
        <taxon>metagenomes</taxon>
        <taxon>ecological metagenomes</taxon>
    </lineage>
</organism>
<keyword evidence="8 10" id="KW-0472">Membrane</keyword>
<feature type="transmembrane region" description="Helical" evidence="10">
    <location>
        <begin position="67"/>
        <end position="91"/>
    </location>
</feature>
<dbReference type="PROSITE" id="PS00756">
    <property type="entry name" value="SECY_2"/>
    <property type="match status" value="1"/>
</dbReference>
<evidence type="ECO:0000256" key="2">
    <source>
        <dbReference type="ARBA" id="ARBA00005751"/>
    </source>
</evidence>
<dbReference type="GO" id="GO:0015031">
    <property type="term" value="P:protein transport"/>
    <property type="evidence" value="ECO:0007669"/>
    <property type="project" value="UniProtKB-KW"/>
</dbReference>
<keyword evidence="6 10" id="KW-1133">Transmembrane helix</keyword>
<dbReference type="PANTHER" id="PTHR10906">
    <property type="entry name" value="SECY/SEC61-ALPHA FAMILY MEMBER"/>
    <property type="match status" value="1"/>
</dbReference>
<dbReference type="NCBIfam" id="TIGR00967">
    <property type="entry name" value="3a0501s007"/>
    <property type="match status" value="1"/>
</dbReference>
<feature type="transmembrane region" description="Helical" evidence="10">
    <location>
        <begin position="267"/>
        <end position="287"/>
    </location>
</feature>
<keyword evidence="7" id="KW-0811">Translocation</keyword>
<sequence length="436" mass="47058">MLNMFRVGDLRKRIVFTLLMILLYRVGAFMPAPGIDVEQVQLLRDRADQGGVLAFMQLFSGGSLTSFAVFALGVMPYITASIIMQVLGVVVPRIEQWQQQGAVGQRKITQWTRYLTVAIAVIQSTSFAFLFNDRGNSISGQSGANLLPDFHIGTVSVVVLTLTAGTALLMWIGELITQKGIGNGMSLLIMISIVSGFPAQGSLIHAENGVVASVVVVAVLMAMIAAIVFVEQGQRRIPVQFAKRVVGRRMYGGQNTYIPLKVNQSGVIPIIFASSVLYLPVLVAAALPWDGFRSWIDNNLAQPDNVFYFTITGLLIVGFAYFYTAITFDPVKQADTIRKQGGFVPGIRPGHQTERYLARILSRITLPGALFIAGVALVPSILINVFLDTSAGVGSGGAAGFGFIGISILIAAGVSLETMKQVDSQLTMRNYEGFLK</sequence>
<feature type="transmembrane region" description="Helical" evidence="10">
    <location>
        <begin position="150"/>
        <end position="172"/>
    </location>
</feature>